<sequence>MGKHLIVLIHGLWGNFKHMNSLKRMFKKKLSAKDNDGDAYIYYSPMQNTLFKTLDGIEIIGYRTLIEICQYIKYHNEKEAESESAHITKISVVGYSLGGLIARFVIGKMYTDCINIFENIEPHLFMTMATPHIGVAFYNKTQFITFSAPIMTAVGSTLLGRSGKELFIRDSETLLEKLSEGEYIEALARFKHRLLFANVKNDRSVAFYTSFITDIDPFISTGNTVQYVYEDSFPPIKFKNHSIPNVIELNKLDMQHKHKPTLDTDKYLRNNLTVILRVILVFTVFLPIMLTLNTLATIHRYWVTRKYRKIIESGIASKHVQSQIGSEDNIRSYIESTYESILIANDKEEEVTDEQDSASNGKITGNLLNSDNKTKEVSWEQFIEKYSTFWKPGSSDNQISYLRNFEPLPLDDKRMKIISNLNQLTWIKIPVYIKALNSHGGIVARSSLESTGRDSYATVELAGEIVFYLMNH</sequence>
<dbReference type="GO" id="GO:0005811">
    <property type="term" value="C:lipid droplet"/>
    <property type="evidence" value="ECO:0007669"/>
    <property type="project" value="EnsemblFungi"/>
</dbReference>
<keyword evidence="3" id="KW-1133">Transmembrane helix</keyword>
<protein>
    <recommendedName>
        <fullName evidence="4">DUF676 domain-containing protein</fullName>
    </recommendedName>
</protein>
<keyword evidence="3" id="KW-0812">Transmembrane</keyword>
<evidence type="ECO:0000313" key="6">
    <source>
        <dbReference type="Proteomes" id="UP000005666"/>
    </source>
</evidence>
<dbReference type="InterPro" id="IPR029058">
    <property type="entry name" value="AB_hydrolase_fold"/>
</dbReference>
<dbReference type="EMBL" id="HE612865">
    <property type="protein sequence ID" value="CCE64956.1"/>
    <property type="molecule type" value="Genomic_DNA"/>
</dbReference>
<dbReference type="OMA" id="DWIKIPV"/>
<dbReference type="AlphaFoldDB" id="G8BYL4"/>
<dbReference type="GO" id="GO:0047372">
    <property type="term" value="F:monoacylglycerol lipase activity"/>
    <property type="evidence" value="ECO:0007669"/>
    <property type="project" value="TreeGrafter"/>
</dbReference>
<dbReference type="KEGG" id="tpf:TPHA_0J01340"/>
<dbReference type="InterPro" id="IPR044294">
    <property type="entry name" value="Lipase-like"/>
</dbReference>
<keyword evidence="6" id="KW-1185">Reference proteome</keyword>
<feature type="transmembrane region" description="Helical" evidence="3">
    <location>
        <begin position="274"/>
        <end position="298"/>
    </location>
</feature>
<dbReference type="GeneID" id="11533064"/>
<dbReference type="Proteomes" id="UP000005666">
    <property type="component" value="Chromosome 10"/>
</dbReference>
<dbReference type="eggNOG" id="KOG4372">
    <property type="taxonomic scope" value="Eukaryota"/>
</dbReference>
<evidence type="ECO:0000259" key="4">
    <source>
        <dbReference type="Pfam" id="PF05057"/>
    </source>
</evidence>
<evidence type="ECO:0000256" key="1">
    <source>
        <dbReference type="ARBA" id="ARBA00007920"/>
    </source>
</evidence>
<proteinExistence type="inferred from homology"/>
<name>G8BYL4_TETPH</name>
<reference evidence="5 6" key="1">
    <citation type="journal article" date="2011" name="Proc. Natl. Acad. Sci. U.S.A.">
        <title>Evolutionary erosion of yeast sex chromosomes by mating-type switching accidents.</title>
        <authorList>
            <person name="Gordon J.L."/>
            <person name="Armisen D."/>
            <person name="Proux-Wera E."/>
            <person name="Oheigeartaigh S.S."/>
            <person name="Byrne K.P."/>
            <person name="Wolfe K.H."/>
        </authorList>
    </citation>
    <scope>NUCLEOTIDE SEQUENCE [LARGE SCALE GENOMIC DNA]</scope>
    <source>
        <strain evidence="6">ATCC 24235 / CBS 4417 / NBRC 1672 / NRRL Y-8282 / UCD 70-5</strain>
    </source>
</reference>
<keyword evidence="2" id="KW-0442">Lipid degradation</keyword>
<dbReference type="PANTHER" id="PTHR12482:SF24">
    <property type="entry name" value="LIPID DROPLET PHOSPHOLIPASE 1"/>
    <property type="match status" value="1"/>
</dbReference>
<dbReference type="SUPFAM" id="SSF53474">
    <property type="entry name" value="alpha/beta-Hydrolases"/>
    <property type="match status" value="1"/>
</dbReference>
<dbReference type="InterPro" id="IPR007751">
    <property type="entry name" value="DUF676_lipase-like"/>
</dbReference>
<evidence type="ECO:0000256" key="2">
    <source>
        <dbReference type="ARBA" id="ARBA00022963"/>
    </source>
</evidence>
<accession>G8BYL4</accession>
<comment type="similarity">
    <text evidence="1">Belongs to the putative lipase ROG1 family.</text>
</comment>
<dbReference type="PANTHER" id="PTHR12482">
    <property type="entry name" value="LIPASE ROG1-RELATED-RELATED"/>
    <property type="match status" value="1"/>
</dbReference>
<evidence type="ECO:0000313" key="5">
    <source>
        <dbReference type="EMBL" id="CCE64956.1"/>
    </source>
</evidence>
<evidence type="ECO:0000256" key="3">
    <source>
        <dbReference type="SAM" id="Phobius"/>
    </source>
</evidence>
<dbReference type="OrthoDB" id="273452at2759"/>
<dbReference type="GO" id="GO:0016042">
    <property type="term" value="P:lipid catabolic process"/>
    <property type="evidence" value="ECO:0007669"/>
    <property type="project" value="UniProtKB-KW"/>
</dbReference>
<dbReference type="Gene3D" id="3.40.50.1820">
    <property type="entry name" value="alpha/beta hydrolase"/>
    <property type="match status" value="1"/>
</dbReference>
<dbReference type="GO" id="GO:0004622">
    <property type="term" value="F:phosphatidylcholine lysophospholipase activity"/>
    <property type="evidence" value="ECO:0007669"/>
    <property type="project" value="EnsemblFungi"/>
</dbReference>
<keyword evidence="2" id="KW-0443">Lipid metabolism</keyword>
<dbReference type="HOGENOM" id="CLU_027968_2_0_1"/>
<dbReference type="GO" id="GO:0055088">
    <property type="term" value="P:lipid homeostasis"/>
    <property type="evidence" value="ECO:0007669"/>
    <property type="project" value="EnsemblFungi"/>
</dbReference>
<dbReference type="RefSeq" id="XP_003687390.1">
    <property type="nucleotide sequence ID" value="XM_003687342.1"/>
</dbReference>
<keyword evidence="3" id="KW-0472">Membrane</keyword>
<organism evidence="5 6">
    <name type="scientific">Tetrapisispora phaffii (strain ATCC 24235 / CBS 4417 / NBRC 1672 / NRRL Y-8282 / UCD 70-5)</name>
    <name type="common">Yeast</name>
    <name type="synonym">Fabospora phaffii</name>
    <dbReference type="NCBI Taxonomy" id="1071381"/>
    <lineage>
        <taxon>Eukaryota</taxon>
        <taxon>Fungi</taxon>
        <taxon>Dikarya</taxon>
        <taxon>Ascomycota</taxon>
        <taxon>Saccharomycotina</taxon>
        <taxon>Saccharomycetes</taxon>
        <taxon>Saccharomycetales</taxon>
        <taxon>Saccharomycetaceae</taxon>
        <taxon>Tetrapisispora</taxon>
    </lineage>
</organism>
<gene>
    <name evidence="5" type="primary">TPHA0J01340</name>
    <name evidence="5" type="ordered locus">TPHA_0J01340</name>
</gene>
<feature type="domain" description="DUF676" evidence="4">
    <location>
        <begin position="3"/>
        <end position="209"/>
    </location>
</feature>
<dbReference type="Pfam" id="PF05057">
    <property type="entry name" value="DUF676"/>
    <property type="match status" value="1"/>
</dbReference>